<evidence type="ECO:0000313" key="1">
    <source>
        <dbReference type="EMBL" id="CAH1000918.1"/>
    </source>
</evidence>
<keyword evidence="2" id="KW-1185">Reference proteome</keyword>
<gene>
    <name evidence="1" type="ORF">LEM8419_01950</name>
</gene>
<evidence type="ECO:0000313" key="2">
    <source>
        <dbReference type="Proteomes" id="UP000837803"/>
    </source>
</evidence>
<dbReference type="Proteomes" id="UP000837803">
    <property type="component" value="Unassembled WGS sequence"/>
</dbReference>
<organism evidence="1 2">
    <name type="scientific">Neolewinella maritima</name>
    <dbReference type="NCBI Taxonomy" id="1383882"/>
    <lineage>
        <taxon>Bacteria</taxon>
        <taxon>Pseudomonadati</taxon>
        <taxon>Bacteroidota</taxon>
        <taxon>Saprospiria</taxon>
        <taxon>Saprospirales</taxon>
        <taxon>Lewinellaceae</taxon>
        <taxon>Neolewinella</taxon>
    </lineage>
</organism>
<name>A0ABN8F255_9BACT</name>
<comment type="caution">
    <text evidence="1">The sequence shown here is derived from an EMBL/GenBank/DDBJ whole genome shotgun (WGS) entry which is preliminary data.</text>
</comment>
<dbReference type="Pfam" id="PF09965">
    <property type="entry name" value="DUF2199"/>
    <property type="match status" value="1"/>
</dbReference>
<sequence length="135" mass="15385">MPQQSHQLHDTAYIVYGSKMVTYEILSMPIQDMEESFVFGLWVVIEMSEIEAIAKEGSTFMCRGKLAANIPFYKAGRDKAIQVYFDPSRPDYKKPTLITTMATHEAYSHQNHGIPKDMYIDWMKSLHDGGAVLGF</sequence>
<dbReference type="EMBL" id="CAKLPZ010000002">
    <property type="protein sequence ID" value="CAH1000918.1"/>
    <property type="molecule type" value="Genomic_DNA"/>
</dbReference>
<evidence type="ECO:0008006" key="3">
    <source>
        <dbReference type="Google" id="ProtNLM"/>
    </source>
</evidence>
<reference evidence="1" key="1">
    <citation type="submission" date="2021-12" db="EMBL/GenBank/DDBJ databases">
        <authorList>
            <person name="Rodrigo-Torres L."/>
            <person name="Arahal R. D."/>
            <person name="Lucena T."/>
        </authorList>
    </citation>
    <scope>NUCLEOTIDE SEQUENCE</scope>
    <source>
        <strain evidence="1">CECT 8419</strain>
    </source>
</reference>
<proteinExistence type="predicted"/>
<dbReference type="InterPro" id="IPR018697">
    <property type="entry name" value="DUF2199"/>
</dbReference>
<accession>A0ABN8F255</accession>
<protein>
    <recommendedName>
        <fullName evidence="3">Gamma-glutamylcyclotransferase</fullName>
    </recommendedName>
</protein>